<protein>
    <recommendedName>
        <fullName evidence="1">N-sulphoglucosamine sulphohydrolase C-terminal domain-containing protein</fullName>
    </recommendedName>
</protein>
<gene>
    <name evidence="2" type="ORF">AVDCRST_MAG88-709</name>
</gene>
<dbReference type="SUPFAM" id="SSF53649">
    <property type="entry name" value="Alkaline phosphatase-like"/>
    <property type="match status" value="1"/>
</dbReference>
<sequence>TLRWKLVYYQGGEGELYDLAGDPGELENRYDDPSCAAVRADLTRALLDRLLSALPTRSANLGPATH</sequence>
<accession>A0A6J4UK79</accession>
<dbReference type="Pfam" id="PF16347">
    <property type="entry name" value="SGSH_C"/>
    <property type="match status" value="1"/>
</dbReference>
<dbReference type="Gene3D" id="3.40.720.10">
    <property type="entry name" value="Alkaline Phosphatase, subunit A"/>
    <property type="match status" value="1"/>
</dbReference>
<evidence type="ECO:0000313" key="2">
    <source>
        <dbReference type="EMBL" id="CAA9550159.1"/>
    </source>
</evidence>
<organism evidence="2">
    <name type="scientific">uncultured Thermomicrobiales bacterium</name>
    <dbReference type="NCBI Taxonomy" id="1645740"/>
    <lineage>
        <taxon>Bacteria</taxon>
        <taxon>Pseudomonadati</taxon>
        <taxon>Thermomicrobiota</taxon>
        <taxon>Thermomicrobia</taxon>
        <taxon>Thermomicrobiales</taxon>
        <taxon>environmental samples</taxon>
    </lineage>
</organism>
<dbReference type="InterPro" id="IPR032506">
    <property type="entry name" value="SGSH_C"/>
</dbReference>
<feature type="non-terminal residue" evidence="2">
    <location>
        <position position="1"/>
    </location>
</feature>
<dbReference type="EMBL" id="CADCWM010000253">
    <property type="protein sequence ID" value="CAA9550159.1"/>
    <property type="molecule type" value="Genomic_DNA"/>
</dbReference>
<name>A0A6J4UK79_9BACT</name>
<evidence type="ECO:0000259" key="1">
    <source>
        <dbReference type="Pfam" id="PF16347"/>
    </source>
</evidence>
<dbReference type="AlphaFoldDB" id="A0A6J4UK79"/>
<feature type="domain" description="N-sulphoglucosamine sulphohydrolase C-terminal" evidence="1">
    <location>
        <begin position="2"/>
        <end position="47"/>
    </location>
</feature>
<dbReference type="InterPro" id="IPR017850">
    <property type="entry name" value="Alkaline_phosphatase_core_sf"/>
</dbReference>
<proteinExistence type="predicted"/>
<reference evidence="2" key="1">
    <citation type="submission" date="2020-02" db="EMBL/GenBank/DDBJ databases">
        <authorList>
            <person name="Meier V. D."/>
        </authorList>
    </citation>
    <scope>NUCLEOTIDE SEQUENCE</scope>
    <source>
        <strain evidence="2">AVDCRST_MAG88</strain>
    </source>
</reference>